<organism evidence="7 8">
    <name type="scientific">Candidatus Giovannonibacteria bacterium GW2011_GWA2_45_21</name>
    <dbReference type="NCBI Taxonomy" id="1618649"/>
    <lineage>
        <taxon>Bacteria</taxon>
        <taxon>Candidatus Giovannoniibacteriota</taxon>
    </lineage>
</organism>
<comment type="subunit">
    <text evidence="6">Monomer.</text>
</comment>
<name>A0A0G1MAV1_9BACT</name>
<dbReference type="InterPro" id="IPR000850">
    <property type="entry name" value="Adenylat/UMP-CMP_kin"/>
</dbReference>
<keyword evidence="1 5" id="KW-0808">Transferase</keyword>
<dbReference type="Pfam" id="PF00406">
    <property type="entry name" value="ADK"/>
    <property type="match status" value="1"/>
</dbReference>
<comment type="catalytic activity">
    <reaction evidence="6">
        <text>AMP + ATP = 2 ADP</text>
        <dbReference type="Rhea" id="RHEA:12973"/>
        <dbReference type="ChEBI" id="CHEBI:30616"/>
        <dbReference type="ChEBI" id="CHEBI:456215"/>
        <dbReference type="ChEBI" id="CHEBI:456216"/>
        <dbReference type="EC" id="2.7.4.3"/>
    </reaction>
</comment>
<keyword evidence="6" id="KW-0067">ATP-binding</keyword>
<accession>A0A0G1MAV1</accession>
<comment type="caution">
    <text evidence="7">The sequence shown here is derived from an EMBL/GenBank/DDBJ whole genome shotgun (WGS) entry which is preliminary data.</text>
</comment>
<evidence type="ECO:0000256" key="5">
    <source>
        <dbReference type="RuleBase" id="RU003330"/>
    </source>
</evidence>
<protein>
    <recommendedName>
        <fullName evidence="6">Adenylate kinase</fullName>
        <ecNumber evidence="6">2.7.4.3</ecNumber>
    </recommendedName>
</protein>
<dbReference type="EMBL" id="LCKT01000002">
    <property type="protein sequence ID" value="KKU05182.1"/>
    <property type="molecule type" value="Genomic_DNA"/>
</dbReference>
<dbReference type="Gene3D" id="3.40.50.300">
    <property type="entry name" value="P-loop containing nucleotide triphosphate hydrolases"/>
    <property type="match status" value="1"/>
</dbReference>
<evidence type="ECO:0000256" key="4">
    <source>
        <dbReference type="ARBA" id="ARBA00022777"/>
    </source>
</evidence>
<keyword evidence="2" id="KW-0545">Nucleotide biosynthesis</keyword>
<dbReference type="GO" id="GO:0004017">
    <property type="term" value="F:AMP kinase activity"/>
    <property type="evidence" value="ECO:0007669"/>
    <property type="project" value="UniProtKB-EC"/>
</dbReference>
<dbReference type="InterPro" id="IPR027417">
    <property type="entry name" value="P-loop_NTPase"/>
</dbReference>
<keyword evidence="3 6" id="KW-0547">Nucleotide-binding</keyword>
<comment type="subcellular location">
    <subcellularLocation>
        <location evidence="6">Cytoplasm</location>
    </subcellularLocation>
</comment>
<comment type="similarity">
    <text evidence="5">Belongs to the adenylate kinase family.</text>
</comment>
<evidence type="ECO:0000313" key="7">
    <source>
        <dbReference type="EMBL" id="KKU05182.1"/>
    </source>
</evidence>
<evidence type="ECO:0000256" key="3">
    <source>
        <dbReference type="ARBA" id="ARBA00022741"/>
    </source>
</evidence>
<keyword evidence="4 5" id="KW-0418">Kinase</keyword>
<evidence type="ECO:0000256" key="6">
    <source>
        <dbReference type="RuleBase" id="RU003331"/>
    </source>
</evidence>
<dbReference type="GO" id="GO:0005524">
    <property type="term" value="F:ATP binding"/>
    <property type="evidence" value="ECO:0007669"/>
    <property type="project" value="UniProtKB-KW"/>
</dbReference>
<evidence type="ECO:0000313" key="8">
    <source>
        <dbReference type="Proteomes" id="UP000034696"/>
    </source>
</evidence>
<gene>
    <name evidence="7" type="ORF">UX06_C0002G0008</name>
</gene>
<dbReference type="EC" id="2.7.4.3" evidence="6"/>
<dbReference type="PRINTS" id="PR00094">
    <property type="entry name" value="ADENYLTKNASE"/>
</dbReference>
<sequence>MIPKSTTLMFLGRSGSGKDTQIEMLMRRPDLAGAIETNTGNILREIAKKETILGKKVKEILDTGKLTPGWLSFFAWLSYSRDLVKSNEILFSSGSPRRLEEAELEDRASEFLGRAKPVGVHIMVSREEAKKRLLLRKRGDDTEKSVDSRLDWFEDDVMPIIEHYKKEGRLIEVDGEGSREEIFARLEAGIENYFSKK</sequence>
<proteinExistence type="inferred from homology"/>
<dbReference type="PANTHER" id="PTHR23359">
    <property type="entry name" value="NUCLEOTIDE KINASE"/>
    <property type="match status" value="1"/>
</dbReference>
<dbReference type="AlphaFoldDB" id="A0A0G1MAV1"/>
<dbReference type="CDD" id="cd01428">
    <property type="entry name" value="ADK"/>
    <property type="match status" value="1"/>
</dbReference>
<evidence type="ECO:0000256" key="1">
    <source>
        <dbReference type="ARBA" id="ARBA00022679"/>
    </source>
</evidence>
<reference evidence="7 8" key="1">
    <citation type="journal article" date="2015" name="Nature">
        <title>rRNA introns, odd ribosomes, and small enigmatic genomes across a large radiation of phyla.</title>
        <authorList>
            <person name="Brown C.T."/>
            <person name="Hug L.A."/>
            <person name="Thomas B.C."/>
            <person name="Sharon I."/>
            <person name="Castelle C.J."/>
            <person name="Singh A."/>
            <person name="Wilkins M.J."/>
            <person name="Williams K.H."/>
            <person name="Banfield J.F."/>
        </authorList>
    </citation>
    <scope>NUCLEOTIDE SEQUENCE [LARGE SCALE GENOMIC DNA]</scope>
</reference>
<dbReference type="GO" id="GO:0005737">
    <property type="term" value="C:cytoplasm"/>
    <property type="evidence" value="ECO:0007669"/>
    <property type="project" value="UniProtKB-SubCell"/>
</dbReference>
<evidence type="ECO:0000256" key="2">
    <source>
        <dbReference type="ARBA" id="ARBA00022727"/>
    </source>
</evidence>
<dbReference type="Proteomes" id="UP000034696">
    <property type="component" value="Unassembled WGS sequence"/>
</dbReference>
<dbReference type="SUPFAM" id="SSF52540">
    <property type="entry name" value="P-loop containing nucleoside triphosphate hydrolases"/>
    <property type="match status" value="1"/>
</dbReference>